<dbReference type="Proteomes" id="UP001595616">
    <property type="component" value="Unassembled WGS sequence"/>
</dbReference>
<dbReference type="GO" id="GO:0016787">
    <property type="term" value="F:hydrolase activity"/>
    <property type="evidence" value="ECO:0007669"/>
    <property type="project" value="UniProtKB-KW"/>
</dbReference>
<gene>
    <name evidence="3" type="ORF">ACFOOI_06935</name>
</gene>
<comment type="similarity">
    <text evidence="1">Belongs to the AB hydrolase superfamily. AB hydrolase 4 family.</text>
</comment>
<organism evidence="3 4">
    <name type="scientific">Lacihabitans lacunae</name>
    <dbReference type="NCBI Taxonomy" id="1028214"/>
    <lineage>
        <taxon>Bacteria</taxon>
        <taxon>Pseudomonadati</taxon>
        <taxon>Bacteroidota</taxon>
        <taxon>Cytophagia</taxon>
        <taxon>Cytophagales</taxon>
        <taxon>Leadbetterellaceae</taxon>
        <taxon>Lacihabitans</taxon>
    </lineage>
</organism>
<evidence type="ECO:0000313" key="3">
    <source>
        <dbReference type="EMBL" id="MFC3810378.1"/>
    </source>
</evidence>
<dbReference type="InterPro" id="IPR000073">
    <property type="entry name" value="AB_hydrolase_1"/>
</dbReference>
<accession>A0ABV7YSN3</accession>
<reference evidence="4" key="1">
    <citation type="journal article" date="2019" name="Int. J. Syst. Evol. Microbiol.">
        <title>The Global Catalogue of Microorganisms (GCM) 10K type strain sequencing project: providing services to taxonomists for standard genome sequencing and annotation.</title>
        <authorList>
            <consortium name="The Broad Institute Genomics Platform"/>
            <consortium name="The Broad Institute Genome Sequencing Center for Infectious Disease"/>
            <person name="Wu L."/>
            <person name="Ma J."/>
        </authorList>
    </citation>
    <scope>NUCLEOTIDE SEQUENCE [LARGE SCALE GENOMIC DNA]</scope>
    <source>
        <strain evidence="4">CECT 7956</strain>
    </source>
</reference>
<dbReference type="SUPFAM" id="SSF53474">
    <property type="entry name" value="alpha/beta-Hydrolases"/>
    <property type="match status" value="1"/>
</dbReference>
<proteinExistence type="inferred from homology"/>
<dbReference type="Pfam" id="PF00561">
    <property type="entry name" value="Abhydrolase_1"/>
    <property type="match status" value="1"/>
</dbReference>
<feature type="domain" description="AB hydrolase-1" evidence="2">
    <location>
        <begin position="54"/>
        <end position="296"/>
    </location>
</feature>
<evidence type="ECO:0000256" key="1">
    <source>
        <dbReference type="ARBA" id="ARBA00010884"/>
    </source>
</evidence>
<comment type="caution">
    <text evidence="3">The sequence shown here is derived from an EMBL/GenBank/DDBJ whole genome shotgun (WGS) entry which is preliminary data.</text>
</comment>
<keyword evidence="4" id="KW-1185">Reference proteome</keyword>
<sequence length="315" mass="35658">MFKPPLYQFNGHFQTIYPSLFRKINIETSRERITLPDGDFLLLDWVNQGSDKCVIVTHGLEGDSTRHYVTGALKVFADQGYDGLGWNSRSCGGEINLLPRFYHHGDASDLLYVIQYAQQKFNYKEIVLVGFSMGGSLTMRVVSEHKADLPNAVSSAIVSSVPLDLPSSVAELDKSGKRFYMNRFIKKLKRKIEIKEQMFPNHPILHLRGYDSIKNFEDFDNRFTAPLHGYENATDFYLKASVKPILSEIEVPSLIIQAKNDPFLTPECLDLGDANSNPNVSLMLTEQGGHVGFMQKGFKETFFEQEAIKFALKSI</sequence>
<dbReference type="InterPro" id="IPR012020">
    <property type="entry name" value="ABHD4"/>
</dbReference>
<dbReference type="PANTHER" id="PTHR10794">
    <property type="entry name" value="ABHYDROLASE DOMAIN-CONTAINING PROTEIN"/>
    <property type="match status" value="1"/>
</dbReference>
<evidence type="ECO:0000313" key="4">
    <source>
        <dbReference type="Proteomes" id="UP001595616"/>
    </source>
</evidence>
<dbReference type="PANTHER" id="PTHR10794:SF94">
    <property type="entry name" value="ESTERASE YHET-RELATED"/>
    <property type="match status" value="1"/>
</dbReference>
<dbReference type="RefSeq" id="WP_379836468.1">
    <property type="nucleotide sequence ID" value="NZ_JBHRYQ010000001.1"/>
</dbReference>
<dbReference type="Gene3D" id="3.40.50.1820">
    <property type="entry name" value="alpha/beta hydrolase"/>
    <property type="match status" value="1"/>
</dbReference>
<name>A0ABV7YSN3_9BACT</name>
<keyword evidence="3" id="KW-0378">Hydrolase</keyword>
<dbReference type="InterPro" id="IPR029058">
    <property type="entry name" value="AB_hydrolase_fold"/>
</dbReference>
<evidence type="ECO:0000259" key="2">
    <source>
        <dbReference type="Pfam" id="PF00561"/>
    </source>
</evidence>
<dbReference type="InterPro" id="IPR050960">
    <property type="entry name" value="AB_hydrolase_4_sf"/>
</dbReference>
<dbReference type="EMBL" id="JBHRYQ010000001">
    <property type="protein sequence ID" value="MFC3810378.1"/>
    <property type="molecule type" value="Genomic_DNA"/>
</dbReference>
<protein>
    <submittedName>
        <fullName evidence="3">YheT family hydrolase</fullName>
    </submittedName>
</protein>
<dbReference type="PIRSF" id="PIRSF005211">
    <property type="entry name" value="Ab_hydro_YheT"/>
    <property type="match status" value="1"/>
</dbReference>